<evidence type="ECO:0000256" key="3">
    <source>
        <dbReference type="SAM" id="SignalP"/>
    </source>
</evidence>
<dbReference type="PANTHER" id="PTHR33138">
    <property type="entry name" value="OS01G0690200 PROTEIN"/>
    <property type="match status" value="1"/>
</dbReference>
<dbReference type="OMA" id="NKANTIF"/>
<evidence type="ECO:0000256" key="2">
    <source>
        <dbReference type="ARBA" id="ARBA00022729"/>
    </source>
</evidence>
<keyword evidence="6" id="KW-1185">Reference proteome</keyword>
<feature type="domain" description="Wall-associated receptor kinase galacturonan-binding" evidence="4">
    <location>
        <begin position="37"/>
        <end position="98"/>
    </location>
</feature>
<dbReference type="AlphaFoldDB" id="A0A3Q7F5H8"/>
<evidence type="ECO:0000313" key="6">
    <source>
        <dbReference type="Proteomes" id="UP000004994"/>
    </source>
</evidence>
<comment type="subcellular location">
    <subcellularLocation>
        <location evidence="1">Membrane</location>
        <topology evidence="1">Single-pass membrane protein</topology>
    </subcellularLocation>
</comment>
<dbReference type="Gramene" id="Solyc02g081505.1.1">
    <property type="protein sequence ID" value="Solyc02g081505.1.1"/>
    <property type="gene ID" value="Solyc02g081505.1"/>
</dbReference>
<name>A0A3Q7F5H8_SOLLC</name>
<keyword evidence="2 3" id="KW-0732">Signal</keyword>
<organism evidence="5">
    <name type="scientific">Solanum lycopersicum</name>
    <name type="common">Tomato</name>
    <name type="synonym">Lycopersicon esculentum</name>
    <dbReference type="NCBI Taxonomy" id="4081"/>
    <lineage>
        <taxon>Eukaryota</taxon>
        <taxon>Viridiplantae</taxon>
        <taxon>Streptophyta</taxon>
        <taxon>Embryophyta</taxon>
        <taxon>Tracheophyta</taxon>
        <taxon>Spermatophyta</taxon>
        <taxon>Magnoliopsida</taxon>
        <taxon>eudicotyledons</taxon>
        <taxon>Gunneridae</taxon>
        <taxon>Pentapetalae</taxon>
        <taxon>asterids</taxon>
        <taxon>lamiids</taxon>
        <taxon>Solanales</taxon>
        <taxon>Solanaceae</taxon>
        <taxon>Solanoideae</taxon>
        <taxon>Solaneae</taxon>
        <taxon>Solanum</taxon>
        <taxon>Solanum subgen. Lycopersicon</taxon>
    </lineage>
</organism>
<dbReference type="GO" id="GO:0016020">
    <property type="term" value="C:membrane"/>
    <property type="evidence" value="ECO:0007669"/>
    <property type="project" value="UniProtKB-SubCell"/>
</dbReference>
<reference evidence="5" key="2">
    <citation type="submission" date="2019-01" db="UniProtKB">
        <authorList>
            <consortium name="EnsemblPlants"/>
        </authorList>
    </citation>
    <scope>IDENTIFICATION</scope>
    <source>
        <strain evidence="5">cv. Heinz 1706</strain>
    </source>
</reference>
<proteinExistence type="predicted"/>
<sequence length="179" mass="20423">MSKDTSLLKYSTLILIFLQTCNAWKMKPDYCYPKTPSACGHIRDISYPFHLNSDPEICGDDPKFEFSCEDNQTVMSILSKKLYVQAINYNSKTIHLVDPALQTQDDLCSFSPQLLFFDQSDTIFRSYYSGLRSAEPIFMFNCPSAVNSSSTFLEISGCKLSRLEKRKSLKSAMDAEWNL</sequence>
<evidence type="ECO:0000313" key="5">
    <source>
        <dbReference type="EnsemblPlants" id="Solyc02g081505.1.1"/>
    </source>
</evidence>
<reference evidence="5" key="1">
    <citation type="journal article" date="2012" name="Nature">
        <title>The tomato genome sequence provides insights into fleshy fruit evolution.</title>
        <authorList>
            <consortium name="Tomato Genome Consortium"/>
        </authorList>
    </citation>
    <scope>NUCLEOTIDE SEQUENCE [LARGE SCALE GENOMIC DNA]</scope>
    <source>
        <strain evidence="5">cv. Heinz 1706</strain>
    </source>
</reference>
<feature type="chain" id="PRO_5018558515" description="Wall-associated receptor kinase galacturonan-binding domain-containing protein" evidence="3">
    <location>
        <begin position="24"/>
        <end position="179"/>
    </location>
</feature>
<feature type="signal peptide" evidence="3">
    <location>
        <begin position="1"/>
        <end position="23"/>
    </location>
</feature>
<evidence type="ECO:0000259" key="4">
    <source>
        <dbReference type="Pfam" id="PF13947"/>
    </source>
</evidence>
<evidence type="ECO:0000256" key="1">
    <source>
        <dbReference type="ARBA" id="ARBA00004167"/>
    </source>
</evidence>
<accession>A0A3Q7F5H8</accession>
<dbReference type="GO" id="GO:0030247">
    <property type="term" value="F:polysaccharide binding"/>
    <property type="evidence" value="ECO:0007669"/>
    <property type="project" value="InterPro"/>
</dbReference>
<dbReference type="PANTHER" id="PTHR33138:SF52">
    <property type="entry name" value="WALL-ASSOCIATED RECEPTOR KINASE GALACTURONAN-BINDING DOMAIN-CONTAINING PROTEIN"/>
    <property type="match status" value="1"/>
</dbReference>
<dbReference type="InParanoid" id="A0A3Q7F5H8"/>
<dbReference type="PaxDb" id="4081-Solyc02g081490.2.1"/>
<dbReference type="Pfam" id="PF13947">
    <property type="entry name" value="GUB_WAK_bind"/>
    <property type="match status" value="1"/>
</dbReference>
<dbReference type="EnsemblPlants" id="Solyc02g081505.1.1">
    <property type="protein sequence ID" value="Solyc02g081505.1.1"/>
    <property type="gene ID" value="Solyc02g081505.1"/>
</dbReference>
<dbReference type="Proteomes" id="UP000004994">
    <property type="component" value="Chromosome 2"/>
</dbReference>
<protein>
    <recommendedName>
        <fullName evidence="4">Wall-associated receptor kinase galacturonan-binding domain-containing protein</fullName>
    </recommendedName>
</protein>
<dbReference type="InterPro" id="IPR025287">
    <property type="entry name" value="WAK_GUB"/>
</dbReference>